<dbReference type="Proteomes" id="UP000594262">
    <property type="component" value="Unplaced"/>
</dbReference>
<proteinExistence type="predicted"/>
<dbReference type="InterPro" id="IPR019149">
    <property type="entry name" value="ABHD18"/>
</dbReference>
<accession>A0A7M5WQE2</accession>
<protein>
    <recommendedName>
        <fullName evidence="3">Protein ABHD18</fullName>
    </recommendedName>
</protein>
<dbReference type="EnsemblMetazoa" id="CLYHEMT001586.2">
    <property type="protein sequence ID" value="CLYHEMP001586.2"/>
    <property type="gene ID" value="CLYHEMG001586"/>
</dbReference>
<dbReference type="GeneID" id="136800709"/>
<dbReference type="InterPro" id="IPR029058">
    <property type="entry name" value="AB_hydrolase_fold"/>
</dbReference>
<dbReference type="SUPFAM" id="SSF53474">
    <property type="entry name" value="alpha/beta-Hydrolases"/>
    <property type="match status" value="1"/>
</dbReference>
<sequence length="479" mass="54620">MPMVTSVLRNASSDKIFRSATQYMTKFFNHGWGDIETYQQLNRLQKIVFDKNQMKDVYHFLQTVDIKLSKGQKLNSCMTVYKGEFRSPLASLSPKMLPLESETAHFQLVIPNNWNTQKPLTIQLAGTGDHFFWRRRQFMAAPLAKDYNIASIILENPFYGYRKPKNQSRSAVNHVSDIFVMGAALMLECCTLLFWCEEQGYGPLGITGVSMGGHMATIAASGWHKPIALVPCLSWTSAGPAFTEGVLSHAVCWDVLEKQLSTNPKYNEMLRKDEAFKQMLQNHYIENALYGNDNHPPAPKSDSTAATETSALSGMYNSVTSLFSNVQLGQYFDLKGKKIGPSSLEMDLMKYLYTVPQLYNSTTKYFNFDHLKELIWPYESESKQPSKETIDYMTAIMDQATHLAHYNRPHEDSPIIFVSAEHDRYIPRECYKVTPMDVYGNHKTEVRTIDAGHVLAIIQHHEEFRDAIRDAFVKMGCTF</sequence>
<reference evidence="1" key="1">
    <citation type="submission" date="2021-01" db="UniProtKB">
        <authorList>
            <consortium name="EnsemblMetazoa"/>
        </authorList>
    </citation>
    <scope>IDENTIFICATION</scope>
</reference>
<evidence type="ECO:0008006" key="3">
    <source>
        <dbReference type="Google" id="ProtNLM"/>
    </source>
</evidence>
<organism evidence="1 2">
    <name type="scientific">Clytia hemisphaerica</name>
    <dbReference type="NCBI Taxonomy" id="252671"/>
    <lineage>
        <taxon>Eukaryota</taxon>
        <taxon>Metazoa</taxon>
        <taxon>Cnidaria</taxon>
        <taxon>Hydrozoa</taxon>
        <taxon>Hydroidolina</taxon>
        <taxon>Leptothecata</taxon>
        <taxon>Obeliida</taxon>
        <taxon>Clytiidae</taxon>
        <taxon>Clytia</taxon>
    </lineage>
</organism>
<dbReference type="RefSeq" id="XP_066913466.1">
    <property type="nucleotide sequence ID" value="XM_067057365.1"/>
</dbReference>
<dbReference type="Gene3D" id="3.40.50.1820">
    <property type="entry name" value="alpha/beta hydrolase"/>
    <property type="match status" value="1"/>
</dbReference>
<dbReference type="Pfam" id="PF09752">
    <property type="entry name" value="ABHD18"/>
    <property type="match status" value="1"/>
</dbReference>
<dbReference type="OrthoDB" id="9987145at2759"/>
<dbReference type="PANTHER" id="PTHR13617">
    <property type="entry name" value="PROTEIN ABHD18"/>
    <property type="match status" value="1"/>
</dbReference>
<dbReference type="AlphaFoldDB" id="A0A7M5WQE2"/>
<name>A0A7M5WQE2_9CNID</name>
<dbReference type="PANTHER" id="PTHR13617:SF14">
    <property type="entry name" value="PROTEIN ABHD18"/>
    <property type="match status" value="1"/>
</dbReference>
<evidence type="ECO:0000313" key="1">
    <source>
        <dbReference type="EnsemblMetazoa" id="CLYHEMP001586.2"/>
    </source>
</evidence>
<evidence type="ECO:0000313" key="2">
    <source>
        <dbReference type="Proteomes" id="UP000594262"/>
    </source>
</evidence>
<keyword evidence="2" id="KW-1185">Reference proteome</keyword>